<feature type="domain" description="Major facilitator superfamily (MFS) profile" evidence="9">
    <location>
        <begin position="18"/>
        <end position="450"/>
    </location>
</feature>
<proteinExistence type="predicted"/>
<feature type="transmembrane region" description="Helical" evidence="8">
    <location>
        <begin position="57"/>
        <end position="79"/>
    </location>
</feature>
<dbReference type="RefSeq" id="XP_026274532.1">
    <property type="nucleotide sequence ID" value="XM_026418747.2"/>
</dbReference>
<dbReference type="GO" id="GO:0022857">
    <property type="term" value="F:transmembrane transporter activity"/>
    <property type="evidence" value="ECO:0007669"/>
    <property type="project" value="InterPro"/>
</dbReference>
<evidence type="ECO:0000313" key="11">
    <source>
        <dbReference type="RefSeq" id="XP_026274532.1"/>
    </source>
</evidence>
<dbReference type="PROSITE" id="PS00217">
    <property type="entry name" value="SUGAR_TRANSPORT_2"/>
    <property type="match status" value="1"/>
</dbReference>
<keyword evidence="4" id="KW-0762">Sugar transport</keyword>
<keyword evidence="6 8" id="KW-1133">Transmembrane helix</keyword>
<evidence type="ECO:0000256" key="4">
    <source>
        <dbReference type="ARBA" id="ARBA00022597"/>
    </source>
</evidence>
<evidence type="ECO:0000259" key="9">
    <source>
        <dbReference type="PROSITE" id="PS50850"/>
    </source>
</evidence>
<feature type="transmembrane region" description="Helical" evidence="8">
    <location>
        <begin position="259"/>
        <end position="285"/>
    </location>
</feature>
<evidence type="ECO:0000256" key="1">
    <source>
        <dbReference type="ARBA" id="ARBA00004651"/>
    </source>
</evidence>
<dbReference type="OrthoDB" id="4142200at2759"/>
<feature type="transmembrane region" description="Helical" evidence="8">
    <location>
        <begin position="86"/>
        <end position="106"/>
    </location>
</feature>
<dbReference type="PANTHER" id="PTHR48021:SF46">
    <property type="entry name" value="MAJOR FACILITATOR SUPERFAMILY (MFS) PROFILE DOMAIN-CONTAINING PROTEIN"/>
    <property type="match status" value="1"/>
</dbReference>
<dbReference type="InterPro" id="IPR005829">
    <property type="entry name" value="Sugar_transporter_CS"/>
</dbReference>
<gene>
    <name evidence="11" type="primary">LOC113203844</name>
</gene>
<dbReference type="GeneID" id="113203844"/>
<evidence type="ECO:0000256" key="2">
    <source>
        <dbReference type="ARBA" id="ARBA00022448"/>
    </source>
</evidence>
<name>A0A6J1S0F6_FRAOC</name>
<keyword evidence="7 8" id="KW-0472">Membrane</keyword>
<protein>
    <submittedName>
        <fullName evidence="11">Facilitated trehalose transporter Tret1-like</fullName>
    </submittedName>
</protein>
<feature type="transmembrane region" description="Helical" evidence="8">
    <location>
        <begin position="169"/>
        <end position="191"/>
    </location>
</feature>
<dbReference type="InterPro" id="IPR050549">
    <property type="entry name" value="MFS_Trehalose_Transporter"/>
</dbReference>
<feature type="transmembrane region" description="Helical" evidence="8">
    <location>
        <begin position="424"/>
        <end position="446"/>
    </location>
</feature>
<evidence type="ECO:0000256" key="3">
    <source>
        <dbReference type="ARBA" id="ARBA00022475"/>
    </source>
</evidence>
<sequence>MSTDAQSPWRSALGQVRSCAGVLALGLVQGMAIGWSSPALAKLGGGRGPFAPSLDEITWIVSLFDLGCGMGVIVGAAVFSHAGRRWTLLVGPTTFSAWCLLTYFATAPGYLMAARALAGAGQGMCMSFSYIYVGEVATPKMRGALILTVTLLLPVGQLVAYVVGPAVSYWTQALVPLPIAVLAGLLMVFVMEETPFYLAMRGRHDEVVAVLARLRGRPSVDPGADVCREARAVSAAVEQQQRAAASWRETLQSGSARRAALIVLVESGALALVGVTTVLAFTQQIFEQAGTPVRPDVSAAVLIAIKVGMVLVSMVLIERLGRRLQLGLGAFTNSLAMLGLASFFLARDGMGADVSSVQWLPLVCLVLFISATGIGVNAVPQVLMSELLPQRAKAIVAPVAVVIVSLTSFGLNKSFMLVGKKYGFHIPFGLYAITNLLVSIFTFVMVPETKGKSLAEVQEMLVGRFDTKPDTRPASVQIKAKNSLELTYVFPNATKTVVEEEDL</sequence>
<dbReference type="SUPFAM" id="SSF103473">
    <property type="entry name" value="MFS general substrate transporter"/>
    <property type="match status" value="1"/>
</dbReference>
<feature type="transmembrane region" description="Helical" evidence="8">
    <location>
        <begin position="358"/>
        <end position="380"/>
    </location>
</feature>
<dbReference type="Pfam" id="PF00083">
    <property type="entry name" value="Sugar_tr"/>
    <property type="match status" value="1"/>
</dbReference>
<organism evidence="10 11">
    <name type="scientific">Frankliniella occidentalis</name>
    <name type="common">Western flower thrips</name>
    <name type="synonym">Euthrips occidentalis</name>
    <dbReference type="NCBI Taxonomy" id="133901"/>
    <lineage>
        <taxon>Eukaryota</taxon>
        <taxon>Metazoa</taxon>
        <taxon>Ecdysozoa</taxon>
        <taxon>Arthropoda</taxon>
        <taxon>Hexapoda</taxon>
        <taxon>Insecta</taxon>
        <taxon>Pterygota</taxon>
        <taxon>Neoptera</taxon>
        <taxon>Paraneoptera</taxon>
        <taxon>Thysanoptera</taxon>
        <taxon>Terebrantia</taxon>
        <taxon>Thripoidea</taxon>
        <taxon>Thripidae</taxon>
        <taxon>Frankliniella</taxon>
    </lineage>
</organism>
<keyword evidence="2" id="KW-0813">Transport</keyword>
<feature type="transmembrane region" description="Helical" evidence="8">
    <location>
        <begin position="297"/>
        <end position="317"/>
    </location>
</feature>
<dbReference type="KEGG" id="foc:113203844"/>
<accession>A0A6J1S0F6</accession>
<dbReference type="PROSITE" id="PS50850">
    <property type="entry name" value="MFS"/>
    <property type="match status" value="1"/>
</dbReference>
<evidence type="ECO:0000256" key="8">
    <source>
        <dbReference type="SAM" id="Phobius"/>
    </source>
</evidence>
<feature type="transmembrane region" description="Helical" evidence="8">
    <location>
        <begin position="145"/>
        <end position="163"/>
    </location>
</feature>
<dbReference type="GO" id="GO:0005886">
    <property type="term" value="C:plasma membrane"/>
    <property type="evidence" value="ECO:0007669"/>
    <property type="project" value="UniProtKB-SubCell"/>
</dbReference>
<comment type="subcellular location">
    <subcellularLocation>
        <location evidence="1">Cell membrane</location>
        <topology evidence="1">Multi-pass membrane protein</topology>
    </subcellularLocation>
</comment>
<evidence type="ECO:0000256" key="5">
    <source>
        <dbReference type="ARBA" id="ARBA00022692"/>
    </source>
</evidence>
<keyword evidence="3" id="KW-1003">Cell membrane</keyword>
<evidence type="ECO:0000256" key="6">
    <source>
        <dbReference type="ARBA" id="ARBA00022989"/>
    </source>
</evidence>
<dbReference type="FunFam" id="1.20.1250.20:FF:000218">
    <property type="entry name" value="facilitated trehalose transporter Tret1"/>
    <property type="match status" value="1"/>
</dbReference>
<evidence type="ECO:0000313" key="10">
    <source>
        <dbReference type="Proteomes" id="UP000504606"/>
    </source>
</evidence>
<keyword evidence="10" id="KW-1185">Reference proteome</keyword>
<dbReference type="PROSITE" id="PS00216">
    <property type="entry name" value="SUGAR_TRANSPORT_1"/>
    <property type="match status" value="1"/>
</dbReference>
<feature type="transmembrane region" description="Helical" evidence="8">
    <location>
        <begin position="392"/>
        <end position="412"/>
    </location>
</feature>
<dbReference type="InterPro" id="IPR036259">
    <property type="entry name" value="MFS_trans_sf"/>
</dbReference>
<dbReference type="PANTHER" id="PTHR48021">
    <property type="match status" value="1"/>
</dbReference>
<feature type="transmembrane region" description="Helical" evidence="8">
    <location>
        <begin position="112"/>
        <end position="133"/>
    </location>
</feature>
<feature type="transmembrane region" description="Helical" evidence="8">
    <location>
        <begin position="324"/>
        <end position="346"/>
    </location>
</feature>
<evidence type="ECO:0000256" key="7">
    <source>
        <dbReference type="ARBA" id="ARBA00023136"/>
    </source>
</evidence>
<keyword evidence="5 8" id="KW-0812">Transmembrane</keyword>
<dbReference type="AlphaFoldDB" id="A0A6J1S0F6"/>
<dbReference type="InterPro" id="IPR005828">
    <property type="entry name" value="MFS_sugar_transport-like"/>
</dbReference>
<dbReference type="Gene3D" id="1.20.1250.20">
    <property type="entry name" value="MFS general substrate transporter like domains"/>
    <property type="match status" value="1"/>
</dbReference>
<dbReference type="Proteomes" id="UP000504606">
    <property type="component" value="Unplaced"/>
</dbReference>
<dbReference type="InterPro" id="IPR020846">
    <property type="entry name" value="MFS_dom"/>
</dbReference>
<reference evidence="11" key="1">
    <citation type="submission" date="2025-08" db="UniProtKB">
        <authorList>
            <consortium name="RefSeq"/>
        </authorList>
    </citation>
    <scope>IDENTIFICATION</scope>
    <source>
        <tissue evidence="11">Whole organism</tissue>
    </source>
</reference>